<comment type="caution">
    <text evidence="2">The sequence shown here is derived from an EMBL/GenBank/DDBJ whole genome shotgun (WGS) entry which is preliminary data.</text>
</comment>
<name>A0ABV6C0S5_9ACTN</name>
<dbReference type="RefSeq" id="WP_377788395.1">
    <property type="nucleotide sequence ID" value="NZ_JBHLYQ010000025.1"/>
</dbReference>
<protein>
    <submittedName>
        <fullName evidence="2">FAD-dependent oxidoreductase</fullName>
    </submittedName>
</protein>
<dbReference type="Gene3D" id="3.50.50.60">
    <property type="entry name" value="FAD/NAD(P)-binding domain"/>
    <property type="match status" value="1"/>
</dbReference>
<dbReference type="EMBL" id="JBHLYQ010000025">
    <property type="protein sequence ID" value="MFC0081294.1"/>
    <property type="molecule type" value="Genomic_DNA"/>
</dbReference>
<proteinExistence type="predicted"/>
<keyword evidence="3" id="KW-1185">Reference proteome</keyword>
<sequence>MPPEGEHQDPVVVVGAGVTGLAAAFELVGAGQPVVVLEAGSAVGGKLRSVSVAGIPVDAGPDAVVA</sequence>
<accession>A0ABV6C0S5</accession>
<evidence type="ECO:0000313" key="2">
    <source>
        <dbReference type="EMBL" id="MFC0081294.1"/>
    </source>
</evidence>
<gene>
    <name evidence="2" type="ORF">ACFFRE_03850</name>
</gene>
<evidence type="ECO:0000313" key="3">
    <source>
        <dbReference type="Proteomes" id="UP001589788"/>
    </source>
</evidence>
<feature type="domain" description="Amine oxidase" evidence="1">
    <location>
        <begin position="19"/>
        <end position="64"/>
    </location>
</feature>
<reference evidence="2 3" key="1">
    <citation type="submission" date="2024-09" db="EMBL/GenBank/DDBJ databases">
        <authorList>
            <person name="Sun Q."/>
            <person name="Mori K."/>
        </authorList>
    </citation>
    <scope>NUCLEOTIDE SEQUENCE [LARGE SCALE GENOMIC DNA]</scope>
    <source>
        <strain evidence="2 3">JCM 15389</strain>
    </source>
</reference>
<feature type="non-terminal residue" evidence="2">
    <location>
        <position position="66"/>
    </location>
</feature>
<dbReference type="SUPFAM" id="SSF51905">
    <property type="entry name" value="FAD/NAD(P)-binding domain"/>
    <property type="match status" value="1"/>
</dbReference>
<evidence type="ECO:0000259" key="1">
    <source>
        <dbReference type="Pfam" id="PF01593"/>
    </source>
</evidence>
<dbReference type="PANTHER" id="PTHR43734">
    <property type="entry name" value="PHYTOENE DESATURASE"/>
    <property type="match status" value="1"/>
</dbReference>
<dbReference type="Pfam" id="PF01593">
    <property type="entry name" value="Amino_oxidase"/>
    <property type="match status" value="1"/>
</dbReference>
<dbReference type="Proteomes" id="UP001589788">
    <property type="component" value="Unassembled WGS sequence"/>
</dbReference>
<dbReference type="PANTHER" id="PTHR43734:SF1">
    <property type="entry name" value="PHYTOENE DESATURASE"/>
    <property type="match status" value="1"/>
</dbReference>
<dbReference type="InterPro" id="IPR036188">
    <property type="entry name" value="FAD/NAD-bd_sf"/>
</dbReference>
<dbReference type="InterPro" id="IPR002937">
    <property type="entry name" value="Amino_oxidase"/>
</dbReference>
<organism evidence="2 3">
    <name type="scientific">Aciditerrimonas ferrireducens</name>
    <dbReference type="NCBI Taxonomy" id="667306"/>
    <lineage>
        <taxon>Bacteria</taxon>
        <taxon>Bacillati</taxon>
        <taxon>Actinomycetota</taxon>
        <taxon>Acidimicrobiia</taxon>
        <taxon>Acidimicrobiales</taxon>
        <taxon>Acidimicrobiaceae</taxon>
        <taxon>Aciditerrimonas</taxon>
    </lineage>
</organism>